<dbReference type="EMBL" id="BGZK01001124">
    <property type="protein sequence ID" value="GBP71863.1"/>
    <property type="molecule type" value="Genomic_DNA"/>
</dbReference>
<keyword evidence="2" id="KW-1185">Reference proteome</keyword>
<dbReference type="Proteomes" id="UP000299102">
    <property type="component" value="Unassembled WGS sequence"/>
</dbReference>
<comment type="caution">
    <text evidence="1">The sequence shown here is derived from an EMBL/GenBank/DDBJ whole genome shotgun (WGS) entry which is preliminary data.</text>
</comment>
<sequence>MCTRRSPLPVPCQLQGIGGGGSHVNGARDGRGTRFYRRTRNYYARDRADGGRVLKVHPMFRTERSNSMQRKNGSIYRTFKAHCT</sequence>
<gene>
    <name evidence="1" type="ORF">EVAR_58919_1</name>
</gene>
<accession>A0A4C1Y954</accession>
<protein>
    <submittedName>
        <fullName evidence="1">Uncharacterized protein</fullName>
    </submittedName>
</protein>
<reference evidence="1 2" key="1">
    <citation type="journal article" date="2019" name="Commun. Biol.">
        <title>The bagworm genome reveals a unique fibroin gene that provides high tensile strength.</title>
        <authorList>
            <person name="Kono N."/>
            <person name="Nakamura H."/>
            <person name="Ohtoshi R."/>
            <person name="Tomita M."/>
            <person name="Numata K."/>
            <person name="Arakawa K."/>
        </authorList>
    </citation>
    <scope>NUCLEOTIDE SEQUENCE [LARGE SCALE GENOMIC DNA]</scope>
</reference>
<dbReference type="AlphaFoldDB" id="A0A4C1Y954"/>
<evidence type="ECO:0000313" key="2">
    <source>
        <dbReference type="Proteomes" id="UP000299102"/>
    </source>
</evidence>
<organism evidence="1 2">
    <name type="scientific">Eumeta variegata</name>
    <name type="common">Bagworm moth</name>
    <name type="synonym">Eumeta japonica</name>
    <dbReference type="NCBI Taxonomy" id="151549"/>
    <lineage>
        <taxon>Eukaryota</taxon>
        <taxon>Metazoa</taxon>
        <taxon>Ecdysozoa</taxon>
        <taxon>Arthropoda</taxon>
        <taxon>Hexapoda</taxon>
        <taxon>Insecta</taxon>
        <taxon>Pterygota</taxon>
        <taxon>Neoptera</taxon>
        <taxon>Endopterygota</taxon>
        <taxon>Lepidoptera</taxon>
        <taxon>Glossata</taxon>
        <taxon>Ditrysia</taxon>
        <taxon>Tineoidea</taxon>
        <taxon>Psychidae</taxon>
        <taxon>Oiketicinae</taxon>
        <taxon>Eumeta</taxon>
    </lineage>
</organism>
<proteinExistence type="predicted"/>
<evidence type="ECO:0000313" key="1">
    <source>
        <dbReference type="EMBL" id="GBP71863.1"/>
    </source>
</evidence>
<name>A0A4C1Y954_EUMVA</name>